<keyword evidence="1" id="KW-0732">Signal</keyword>
<keyword evidence="4" id="KW-1185">Reference proteome</keyword>
<sequence length="405" mass="41632">MRICCVRVWLGVIAALLCSVFDAYAAPSYRLVDLAGFQPDDINEQGQVAGVMPPRFGSPVAGLLQPGATAPTSIAFGTGLWDGVRLNNYGQILSKSPGILSGALSQPFWTPDLPNGASGAISQAMYPPGPSGNLEGPIGPDIGEDGTILVNGWDFVGGGRQSYIWKPSTPNGATGSMTLFGGGGGTNVVLNSINERGDIAGVDAKGAFVFIPTVPNGLAGVRYPLSATPMGLASSAAEINDVGQVAGDTVVGNRRHAMFWNPQVPNGSTGVMSDLGLLPGRLQSRAVDVNNAGMVVGVADDDSATSSSSANLINGLSFLWTSSGGMQNLGDLLDSTGAGWQLYGVRGINDRGQIVGIGSYDPDGPGGVPLEVRGFLLNPVPEPTTLALVCSGFACCLAARRRQRR</sequence>
<dbReference type="InterPro" id="IPR013424">
    <property type="entry name" value="Ice-binding_C"/>
</dbReference>
<accession>A0A5K7XMV7</accession>
<dbReference type="Pfam" id="PF07589">
    <property type="entry name" value="PEP-CTERM"/>
    <property type="match status" value="1"/>
</dbReference>
<evidence type="ECO:0000256" key="1">
    <source>
        <dbReference type="SAM" id="SignalP"/>
    </source>
</evidence>
<gene>
    <name evidence="3" type="ORF">PLANPX_5858</name>
</gene>
<dbReference type="AlphaFoldDB" id="A0A5K7XMV7"/>
<dbReference type="Proteomes" id="UP000326837">
    <property type="component" value="Chromosome"/>
</dbReference>
<dbReference type="KEGG" id="lpav:PLANPX_5858"/>
<feature type="domain" description="Ice-binding protein C-terminal" evidence="2">
    <location>
        <begin position="379"/>
        <end position="402"/>
    </location>
</feature>
<dbReference type="EMBL" id="AP021861">
    <property type="protein sequence ID" value="BBO36246.1"/>
    <property type="molecule type" value="Genomic_DNA"/>
</dbReference>
<organism evidence="3 4">
    <name type="scientific">Lacipirellula parvula</name>
    <dbReference type="NCBI Taxonomy" id="2650471"/>
    <lineage>
        <taxon>Bacteria</taxon>
        <taxon>Pseudomonadati</taxon>
        <taxon>Planctomycetota</taxon>
        <taxon>Planctomycetia</taxon>
        <taxon>Pirellulales</taxon>
        <taxon>Lacipirellulaceae</taxon>
        <taxon>Lacipirellula</taxon>
    </lineage>
</organism>
<dbReference type="NCBIfam" id="TIGR02595">
    <property type="entry name" value="PEP_CTERM"/>
    <property type="match status" value="1"/>
</dbReference>
<proteinExistence type="predicted"/>
<dbReference type="RefSeq" id="WP_152101447.1">
    <property type="nucleotide sequence ID" value="NZ_AP021861.1"/>
</dbReference>
<evidence type="ECO:0000259" key="2">
    <source>
        <dbReference type="Pfam" id="PF07589"/>
    </source>
</evidence>
<feature type="chain" id="PRO_5024790833" description="Ice-binding protein C-terminal domain-containing protein" evidence="1">
    <location>
        <begin position="26"/>
        <end position="405"/>
    </location>
</feature>
<protein>
    <recommendedName>
        <fullName evidence="2">Ice-binding protein C-terminal domain-containing protein</fullName>
    </recommendedName>
</protein>
<reference evidence="4" key="1">
    <citation type="submission" date="2019-10" db="EMBL/GenBank/DDBJ databases">
        <title>Lacipirellula parvula gen. nov., sp. nov., representing a lineage of planctomycetes widespread in freshwater anoxic habitats, and description of the family Lacipirellulaceae.</title>
        <authorList>
            <person name="Dedysh S.N."/>
            <person name="Kulichevskaya I.S."/>
            <person name="Beletsky A.V."/>
            <person name="Rakitin A.L."/>
            <person name="Mardanov A.V."/>
            <person name="Ivanova A.A."/>
            <person name="Saltykova V.X."/>
            <person name="Rijpstra W.I.C."/>
            <person name="Sinninghe Damste J.S."/>
            <person name="Ravin N.V."/>
        </authorList>
    </citation>
    <scope>NUCLEOTIDE SEQUENCE [LARGE SCALE GENOMIC DNA]</scope>
    <source>
        <strain evidence="4">PX69</strain>
    </source>
</reference>
<evidence type="ECO:0000313" key="3">
    <source>
        <dbReference type="EMBL" id="BBO36246.1"/>
    </source>
</evidence>
<evidence type="ECO:0000313" key="4">
    <source>
        <dbReference type="Proteomes" id="UP000326837"/>
    </source>
</evidence>
<name>A0A5K7XMV7_9BACT</name>
<feature type="signal peptide" evidence="1">
    <location>
        <begin position="1"/>
        <end position="25"/>
    </location>
</feature>